<evidence type="ECO:0000313" key="2">
    <source>
        <dbReference type="EMBL" id="KII66698.1"/>
    </source>
</evidence>
<evidence type="ECO:0000256" key="1">
    <source>
        <dbReference type="SAM" id="MobiDB-lite"/>
    </source>
</evidence>
<accession>A0A0C2JC15</accession>
<protein>
    <submittedName>
        <fullName evidence="2">Uncharacterized protein</fullName>
    </submittedName>
</protein>
<proteinExistence type="predicted"/>
<gene>
    <name evidence="2" type="ORF">RF11_04855</name>
</gene>
<sequence length="157" mass="17893">MEDCARGIISIDIDLFNDISSLVKARQDGDPVSTEKAKTKALLAKDRFIGFLIDAYRDMRMGRIGDTFPLLKHVIEFELARYDSISEAIIRCVEIAHEQFQFRYQHGVHLAVQEVTKHMKFDPLLNYIEEAGSNHVDKSQTSSSVTSYKQQQNLVSV</sequence>
<feature type="compositionally biased region" description="Polar residues" evidence="1">
    <location>
        <begin position="139"/>
        <end position="157"/>
    </location>
</feature>
<name>A0A0C2JC15_THEKT</name>
<keyword evidence="3" id="KW-1185">Reference proteome</keyword>
<dbReference type="AlphaFoldDB" id="A0A0C2JC15"/>
<comment type="caution">
    <text evidence="2">The sequence shown here is derived from an EMBL/GenBank/DDBJ whole genome shotgun (WGS) entry which is preliminary data.</text>
</comment>
<organism evidence="2 3">
    <name type="scientific">Thelohanellus kitauei</name>
    <name type="common">Myxosporean</name>
    <dbReference type="NCBI Taxonomy" id="669202"/>
    <lineage>
        <taxon>Eukaryota</taxon>
        <taxon>Metazoa</taxon>
        <taxon>Cnidaria</taxon>
        <taxon>Myxozoa</taxon>
        <taxon>Myxosporea</taxon>
        <taxon>Bivalvulida</taxon>
        <taxon>Platysporina</taxon>
        <taxon>Myxobolidae</taxon>
        <taxon>Thelohanellus</taxon>
    </lineage>
</organism>
<reference evidence="2 3" key="1">
    <citation type="journal article" date="2014" name="Genome Biol. Evol.">
        <title>The genome of the myxosporean Thelohanellus kitauei shows adaptations to nutrient acquisition within its fish host.</title>
        <authorList>
            <person name="Yang Y."/>
            <person name="Xiong J."/>
            <person name="Zhou Z."/>
            <person name="Huo F."/>
            <person name="Miao W."/>
            <person name="Ran C."/>
            <person name="Liu Y."/>
            <person name="Zhang J."/>
            <person name="Feng J."/>
            <person name="Wang M."/>
            <person name="Wang M."/>
            <person name="Wang L."/>
            <person name="Yao B."/>
        </authorList>
    </citation>
    <scope>NUCLEOTIDE SEQUENCE [LARGE SCALE GENOMIC DNA]</scope>
    <source>
        <strain evidence="2">Wuqing</strain>
    </source>
</reference>
<feature type="region of interest" description="Disordered" evidence="1">
    <location>
        <begin position="137"/>
        <end position="157"/>
    </location>
</feature>
<dbReference type="EMBL" id="JWZT01003483">
    <property type="protein sequence ID" value="KII66698.1"/>
    <property type="molecule type" value="Genomic_DNA"/>
</dbReference>
<dbReference type="Proteomes" id="UP000031668">
    <property type="component" value="Unassembled WGS sequence"/>
</dbReference>
<evidence type="ECO:0000313" key="3">
    <source>
        <dbReference type="Proteomes" id="UP000031668"/>
    </source>
</evidence>